<dbReference type="InterPro" id="IPR033120">
    <property type="entry name" value="HOTDOG_ACOT"/>
</dbReference>
<protein>
    <submittedName>
        <fullName evidence="5">Acyl-CoA thioesterase</fullName>
    </submittedName>
</protein>
<evidence type="ECO:0000259" key="4">
    <source>
        <dbReference type="PROSITE" id="PS51770"/>
    </source>
</evidence>
<dbReference type="GO" id="GO:0005829">
    <property type="term" value="C:cytosol"/>
    <property type="evidence" value="ECO:0007669"/>
    <property type="project" value="TreeGrafter"/>
</dbReference>
<accession>A0A3G9IDU3</accession>
<feature type="domain" description="HotDog ACOT-type" evidence="4">
    <location>
        <begin position="14"/>
        <end position="128"/>
    </location>
</feature>
<sequence>MRAVTESEHMQPPSFGSATLSVLMRPTEANLRGTIHGGEILKLADTTAGTVGYRWSGGVVVTAYLDEMAFLEPVQVGDILTTQGQVNWTGRTSFEVGVRIETQRYDDTTGTKLHVGSAYFLMVAVDREGRPRPVPAVKPETVAERSRYAEAEIRRTHRLARKAEIAARRSTV</sequence>
<evidence type="ECO:0000256" key="2">
    <source>
        <dbReference type="ARBA" id="ARBA00022801"/>
    </source>
</evidence>
<dbReference type="InterPro" id="IPR006683">
    <property type="entry name" value="Thioestr_dom"/>
</dbReference>
<dbReference type="GO" id="GO:0052816">
    <property type="term" value="F:long-chain fatty acyl-CoA hydrolase activity"/>
    <property type="evidence" value="ECO:0007669"/>
    <property type="project" value="TreeGrafter"/>
</dbReference>
<evidence type="ECO:0000256" key="3">
    <source>
        <dbReference type="PROSITE-ProRule" id="PRU01106"/>
    </source>
</evidence>
<dbReference type="EMBL" id="AP019307">
    <property type="protein sequence ID" value="BBH16532.1"/>
    <property type="molecule type" value="Genomic_DNA"/>
</dbReference>
<dbReference type="Pfam" id="PF03061">
    <property type="entry name" value="4HBT"/>
    <property type="match status" value="1"/>
</dbReference>
<dbReference type="AlphaFoldDB" id="A0A3G9IDU3"/>
<dbReference type="CDD" id="cd03442">
    <property type="entry name" value="BFIT_BACH"/>
    <property type="match status" value="1"/>
</dbReference>
<dbReference type="GO" id="GO:0006637">
    <property type="term" value="P:acyl-CoA metabolic process"/>
    <property type="evidence" value="ECO:0007669"/>
    <property type="project" value="TreeGrafter"/>
</dbReference>
<comment type="similarity">
    <text evidence="1">Belongs to the acyl coenzyme A hydrolase family.</text>
</comment>
<proteinExistence type="inferred from homology"/>
<dbReference type="PROSITE" id="PS51770">
    <property type="entry name" value="HOTDOG_ACOT"/>
    <property type="match status" value="1"/>
</dbReference>
<dbReference type="InterPro" id="IPR040170">
    <property type="entry name" value="Cytosol_ACT"/>
</dbReference>
<dbReference type="PANTHER" id="PTHR11049">
    <property type="entry name" value="ACYL COENZYME A THIOESTER HYDROLASE"/>
    <property type="match status" value="1"/>
</dbReference>
<dbReference type="Gene3D" id="3.10.129.10">
    <property type="entry name" value="Hotdog Thioesterase"/>
    <property type="match status" value="1"/>
</dbReference>
<dbReference type="PANTHER" id="PTHR11049:SF16">
    <property type="entry name" value="PROTEIN VDLD"/>
    <property type="match status" value="1"/>
</dbReference>
<evidence type="ECO:0000313" key="5">
    <source>
        <dbReference type="EMBL" id="BBH16532.1"/>
    </source>
</evidence>
<reference evidence="5 6" key="1">
    <citation type="submission" date="2018-11" db="EMBL/GenBank/DDBJ databases">
        <title>Complete genome sequence of Nocardioides baekrokdamisoli strain KCTC 39748.</title>
        <authorList>
            <person name="Kang S.W."/>
            <person name="Lee K.C."/>
            <person name="Kim K.K."/>
            <person name="Kim J.S."/>
            <person name="Kim D.S."/>
            <person name="Ko S.H."/>
            <person name="Yang S.H."/>
            <person name="Shin Y.K."/>
            <person name="Lee J.S."/>
        </authorList>
    </citation>
    <scope>NUCLEOTIDE SEQUENCE [LARGE SCALE GENOMIC DNA]</scope>
    <source>
        <strain evidence="5 6">KCTC 39748</strain>
    </source>
</reference>
<dbReference type="KEGG" id="nbe:Back2_08190"/>
<dbReference type="InterPro" id="IPR029069">
    <property type="entry name" value="HotDog_dom_sf"/>
</dbReference>
<name>A0A3G9IDU3_9ACTN</name>
<gene>
    <name evidence="5" type="ORF">Back2_08190</name>
</gene>
<dbReference type="SUPFAM" id="SSF54637">
    <property type="entry name" value="Thioesterase/thiol ester dehydrase-isomerase"/>
    <property type="match status" value="1"/>
</dbReference>
<keyword evidence="2 3" id="KW-0378">Hydrolase</keyword>
<evidence type="ECO:0000313" key="6">
    <source>
        <dbReference type="Proteomes" id="UP000271573"/>
    </source>
</evidence>
<dbReference type="Proteomes" id="UP000271573">
    <property type="component" value="Chromosome"/>
</dbReference>
<evidence type="ECO:0000256" key="1">
    <source>
        <dbReference type="ARBA" id="ARBA00010458"/>
    </source>
</evidence>
<organism evidence="5 6">
    <name type="scientific">Nocardioides baekrokdamisoli</name>
    <dbReference type="NCBI Taxonomy" id="1804624"/>
    <lineage>
        <taxon>Bacteria</taxon>
        <taxon>Bacillati</taxon>
        <taxon>Actinomycetota</taxon>
        <taxon>Actinomycetes</taxon>
        <taxon>Propionibacteriales</taxon>
        <taxon>Nocardioidaceae</taxon>
        <taxon>Nocardioides</taxon>
    </lineage>
</organism>
<keyword evidence="6" id="KW-1185">Reference proteome</keyword>